<sequence length="182" mass="20160">MAITVSVILGSIRPGRFGIRAAKYIENQLKALGAKVHLIDPLELDVPLFATRYDYIPESDRSAALVSLHAKFTESDAFILLTPEYNHTYSPVLSSLLNYFYHNEYYYKAAAIQMRPYLGELGLVSIPKLLAFPVIQNLLNENGSIQETSADAETLKGSSTAFLKELLWYAQATKTARAAGTP</sequence>
<evidence type="ECO:0000313" key="3">
    <source>
        <dbReference type="Proteomes" id="UP000243217"/>
    </source>
</evidence>
<dbReference type="EMBL" id="JNBS01000270">
    <property type="protein sequence ID" value="OQS07164.1"/>
    <property type="molecule type" value="Genomic_DNA"/>
</dbReference>
<protein>
    <submittedName>
        <fullName evidence="2">NADPH-dependent FMN reductase</fullName>
    </submittedName>
</protein>
<dbReference type="OrthoDB" id="68575at2759"/>
<evidence type="ECO:0000259" key="1">
    <source>
        <dbReference type="Pfam" id="PF03358"/>
    </source>
</evidence>
<dbReference type="Gene3D" id="3.40.50.360">
    <property type="match status" value="1"/>
</dbReference>
<name>A0A1W0AA31_9STRA</name>
<organism evidence="2 3">
    <name type="scientific">Thraustotheca clavata</name>
    <dbReference type="NCBI Taxonomy" id="74557"/>
    <lineage>
        <taxon>Eukaryota</taxon>
        <taxon>Sar</taxon>
        <taxon>Stramenopiles</taxon>
        <taxon>Oomycota</taxon>
        <taxon>Saprolegniomycetes</taxon>
        <taxon>Saprolegniales</taxon>
        <taxon>Achlyaceae</taxon>
        <taxon>Thraustotheca</taxon>
    </lineage>
</organism>
<feature type="domain" description="NADPH-dependent FMN reductase-like" evidence="1">
    <location>
        <begin position="4"/>
        <end position="112"/>
    </location>
</feature>
<dbReference type="AlphaFoldDB" id="A0A1W0AA31"/>
<comment type="caution">
    <text evidence="2">The sequence shown here is derived from an EMBL/GenBank/DDBJ whole genome shotgun (WGS) entry which is preliminary data.</text>
</comment>
<dbReference type="InterPro" id="IPR050712">
    <property type="entry name" value="NAD(P)H-dep_reductase"/>
</dbReference>
<dbReference type="GO" id="GO:0010181">
    <property type="term" value="F:FMN binding"/>
    <property type="evidence" value="ECO:0007669"/>
    <property type="project" value="TreeGrafter"/>
</dbReference>
<dbReference type="GO" id="GO:0005829">
    <property type="term" value="C:cytosol"/>
    <property type="evidence" value="ECO:0007669"/>
    <property type="project" value="TreeGrafter"/>
</dbReference>
<keyword evidence="3" id="KW-1185">Reference proteome</keyword>
<dbReference type="SUPFAM" id="SSF52218">
    <property type="entry name" value="Flavoproteins"/>
    <property type="match status" value="1"/>
</dbReference>
<accession>A0A1W0AA31</accession>
<dbReference type="InterPro" id="IPR029039">
    <property type="entry name" value="Flavoprotein-like_sf"/>
</dbReference>
<dbReference type="PANTHER" id="PTHR30543">
    <property type="entry name" value="CHROMATE REDUCTASE"/>
    <property type="match status" value="1"/>
</dbReference>
<evidence type="ECO:0000313" key="2">
    <source>
        <dbReference type="EMBL" id="OQS07164.1"/>
    </source>
</evidence>
<dbReference type="InterPro" id="IPR005025">
    <property type="entry name" value="FMN_Rdtase-like_dom"/>
</dbReference>
<dbReference type="GO" id="GO:0016491">
    <property type="term" value="F:oxidoreductase activity"/>
    <property type="evidence" value="ECO:0007669"/>
    <property type="project" value="InterPro"/>
</dbReference>
<proteinExistence type="predicted"/>
<dbReference type="Pfam" id="PF03358">
    <property type="entry name" value="FMN_red"/>
    <property type="match status" value="1"/>
</dbReference>
<dbReference type="STRING" id="74557.A0A1W0AA31"/>
<reference evidence="2 3" key="1">
    <citation type="journal article" date="2014" name="Genome Biol. Evol.">
        <title>The secreted proteins of Achlya hypogyna and Thraustotheca clavata identify the ancestral oomycete secretome and reveal gene acquisitions by horizontal gene transfer.</title>
        <authorList>
            <person name="Misner I."/>
            <person name="Blouin N."/>
            <person name="Leonard G."/>
            <person name="Richards T.A."/>
            <person name="Lane C.E."/>
        </authorList>
    </citation>
    <scope>NUCLEOTIDE SEQUENCE [LARGE SCALE GENOMIC DNA]</scope>
    <source>
        <strain evidence="2 3">ATCC 34112</strain>
    </source>
</reference>
<dbReference type="Proteomes" id="UP000243217">
    <property type="component" value="Unassembled WGS sequence"/>
</dbReference>
<dbReference type="PANTHER" id="PTHR30543:SF21">
    <property type="entry name" value="NAD(P)H-DEPENDENT FMN REDUCTASE LOT6"/>
    <property type="match status" value="1"/>
</dbReference>
<gene>
    <name evidence="2" type="ORF">THRCLA_00828</name>
</gene>